<comment type="caution">
    <text evidence="1">The sequence shown here is derived from an EMBL/GenBank/DDBJ whole genome shotgun (WGS) entry which is preliminary data.</text>
</comment>
<evidence type="ECO:0000313" key="2">
    <source>
        <dbReference type="Proteomes" id="UP001620409"/>
    </source>
</evidence>
<dbReference type="EMBL" id="JADIKI010000023">
    <property type="protein sequence ID" value="MFK2856305.1"/>
    <property type="molecule type" value="Genomic_DNA"/>
</dbReference>
<gene>
    <name evidence="1" type="ORF">ISP18_16995</name>
</gene>
<keyword evidence="2" id="KW-1185">Reference proteome</keyword>
<reference evidence="1 2" key="1">
    <citation type="submission" date="2020-10" db="EMBL/GenBank/DDBJ databases">
        <title>Phylogeny of dyella-like bacteria.</title>
        <authorList>
            <person name="Fu J."/>
        </authorList>
    </citation>
    <scope>NUCLEOTIDE SEQUENCE [LARGE SCALE GENOMIC DNA]</scope>
    <source>
        <strain evidence="1 2">DHG40</strain>
    </source>
</reference>
<organism evidence="1 2">
    <name type="scientific">Dyella humi</name>
    <dbReference type="NCBI Taxonomy" id="1770547"/>
    <lineage>
        <taxon>Bacteria</taxon>
        <taxon>Pseudomonadati</taxon>
        <taxon>Pseudomonadota</taxon>
        <taxon>Gammaproteobacteria</taxon>
        <taxon>Lysobacterales</taxon>
        <taxon>Rhodanobacteraceae</taxon>
        <taxon>Dyella</taxon>
    </lineage>
</organism>
<sequence length="145" mass="15999">MHEAAKRFSELPTTQRKAACLRLCEHALHVWEKSFPEDRTVSYQETVAGSIQTLDLELPRDALAAANAGADTASVASRYREPLVALQDEDVVLPKDAEFAYYAIHNAFERYALGRDIGEWIIVNQALSTAPDAIGLLTDVLREAG</sequence>
<protein>
    <submittedName>
        <fullName evidence="1">Uncharacterized protein</fullName>
    </submittedName>
</protein>
<proteinExistence type="predicted"/>
<dbReference type="RefSeq" id="WP_380014788.1">
    <property type="nucleotide sequence ID" value="NZ_JADIKI010000023.1"/>
</dbReference>
<dbReference type="Proteomes" id="UP001620409">
    <property type="component" value="Unassembled WGS sequence"/>
</dbReference>
<name>A0ABW8INY7_9GAMM</name>
<evidence type="ECO:0000313" key="1">
    <source>
        <dbReference type="EMBL" id="MFK2856305.1"/>
    </source>
</evidence>
<accession>A0ABW8INY7</accession>